<reference evidence="3 4" key="1">
    <citation type="journal article" date="2018" name="Front. Microbiol.">
        <title>Comparative Genomics of the Herbivore Gut Symbiont Lactobacillus reuteri Reveals Genetic Diversity and Lifestyle Adaptation.</title>
        <authorList>
            <person name="Zhao J."/>
        </authorList>
    </citation>
    <scope>NUCLEOTIDE SEQUENCE [LARGE SCALE GENOMIC DNA]</scope>
    <source>
        <strain evidence="3 4">LR10</strain>
    </source>
</reference>
<protein>
    <recommendedName>
        <fullName evidence="2">HeH/LEM domain-containing protein</fullName>
    </recommendedName>
</protein>
<comment type="caution">
    <text evidence="3">The sequence shown here is derived from an EMBL/GenBank/DDBJ whole genome shotgun (WGS) entry which is preliminary data.</text>
</comment>
<feature type="compositionally biased region" description="Low complexity" evidence="1">
    <location>
        <begin position="41"/>
        <end position="61"/>
    </location>
</feature>
<dbReference type="Gene3D" id="1.10.720.30">
    <property type="entry name" value="SAP domain"/>
    <property type="match status" value="1"/>
</dbReference>
<gene>
    <name evidence="3" type="ORF">DKZ22_01950</name>
</gene>
<feature type="domain" description="HeH/LEM" evidence="2">
    <location>
        <begin position="89"/>
        <end position="119"/>
    </location>
</feature>
<feature type="region of interest" description="Disordered" evidence="1">
    <location>
        <begin position="1"/>
        <end position="87"/>
    </location>
</feature>
<dbReference type="InterPro" id="IPR025856">
    <property type="entry name" value="HeH/LEM_domain"/>
</dbReference>
<dbReference type="EMBL" id="QGHT01000004">
    <property type="protein sequence ID" value="PWT43175.1"/>
    <property type="molecule type" value="Genomic_DNA"/>
</dbReference>
<accession>A0A855XF93</accession>
<proteinExistence type="predicted"/>
<evidence type="ECO:0000313" key="4">
    <source>
        <dbReference type="Proteomes" id="UP000245980"/>
    </source>
</evidence>
<dbReference type="Proteomes" id="UP000245980">
    <property type="component" value="Unassembled WGS sequence"/>
</dbReference>
<feature type="compositionally biased region" description="Polar residues" evidence="1">
    <location>
        <begin position="9"/>
        <end position="40"/>
    </location>
</feature>
<sequence length="119" mass="12213">MPYCRRTSVKITSPSGDDGKNTTPSTPKTGGDTNESQNKPATSAVASSAPSSLATSASSSTDNPATSAQPAVADTFNPNGDIKPTEDQTIPEIKAYLDAHKISYASSASKPDLLALVNK</sequence>
<dbReference type="Pfam" id="PF12949">
    <property type="entry name" value="HeH"/>
    <property type="match status" value="1"/>
</dbReference>
<evidence type="ECO:0000313" key="3">
    <source>
        <dbReference type="EMBL" id="PWT43175.1"/>
    </source>
</evidence>
<organism evidence="3 4">
    <name type="scientific">Limosilactobacillus reuteri</name>
    <name type="common">Lactobacillus reuteri</name>
    <dbReference type="NCBI Taxonomy" id="1598"/>
    <lineage>
        <taxon>Bacteria</taxon>
        <taxon>Bacillati</taxon>
        <taxon>Bacillota</taxon>
        <taxon>Bacilli</taxon>
        <taxon>Lactobacillales</taxon>
        <taxon>Lactobacillaceae</taxon>
        <taxon>Limosilactobacillus</taxon>
    </lineage>
</organism>
<dbReference type="InterPro" id="IPR036361">
    <property type="entry name" value="SAP_dom_sf"/>
</dbReference>
<evidence type="ECO:0000256" key="1">
    <source>
        <dbReference type="SAM" id="MobiDB-lite"/>
    </source>
</evidence>
<dbReference type="AlphaFoldDB" id="A0A855XF93"/>
<evidence type="ECO:0000259" key="2">
    <source>
        <dbReference type="Pfam" id="PF12949"/>
    </source>
</evidence>
<name>A0A855XF93_LIMRT</name>